<protein>
    <submittedName>
        <fullName evidence="4">Long-chain-fatty-acid--CoA ligase</fullName>
        <ecNumber evidence="4">6.2.1.3</ecNumber>
    </submittedName>
</protein>
<dbReference type="InterPro" id="IPR025110">
    <property type="entry name" value="AMP-bd_C"/>
</dbReference>
<dbReference type="GO" id="GO:0004467">
    <property type="term" value="F:long-chain fatty acid-CoA ligase activity"/>
    <property type="evidence" value="ECO:0007669"/>
    <property type="project" value="UniProtKB-EC"/>
</dbReference>
<proteinExistence type="predicted"/>
<feature type="region of interest" description="Disordered" evidence="1">
    <location>
        <begin position="196"/>
        <end position="226"/>
    </location>
</feature>
<dbReference type="InterPro" id="IPR042099">
    <property type="entry name" value="ANL_N_sf"/>
</dbReference>
<feature type="domain" description="AMP-binding enzyme C-terminal" evidence="3">
    <location>
        <begin position="503"/>
        <end position="581"/>
    </location>
</feature>
<name>A0A806KF03_9BACT</name>
<evidence type="ECO:0000259" key="2">
    <source>
        <dbReference type="Pfam" id="PF00501"/>
    </source>
</evidence>
<dbReference type="PANTHER" id="PTHR43767">
    <property type="entry name" value="LONG-CHAIN-FATTY-ACID--COA LIGASE"/>
    <property type="match status" value="1"/>
</dbReference>
<dbReference type="InterPro" id="IPR045851">
    <property type="entry name" value="AMP-bd_C_sf"/>
</dbReference>
<evidence type="ECO:0000259" key="3">
    <source>
        <dbReference type="Pfam" id="PF13193"/>
    </source>
</evidence>
<dbReference type="EMBL" id="JQ844226">
    <property type="protein sequence ID" value="AGS53227.1"/>
    <property type="molecule type" value="Genomic_DNA"/>
</dbReference>
<evidence type="ECO:0000313" key="4">
    <source>
        <dbReference type="EMBL" id="AGS53227.1"/>
    </source>
</evidence>
<dbReference type="InterPro" id="IPR000873">
    <property type="entry name" value="AMP-dep_synth/lig_dom"/>
</dbReference>
<dbReference type="Pfam" id="PF00501">
    <property type="entry name" value="AMP-binding"/>
    <property type="match status" value="1"/>
</dbReference>
<dbReference type="AlphaFoldDB" id="A0A806KF03"/>
<dbReference type="InterPro" id="IPR050237">
    <property type="entry name" value="ATP-dep_AMP-bd_enzyme"/>
</dbReference>
<dbReference type="Pfam" id="PF13193">
    <property type="entry name" value="AMP-binding_C"/>
    <property type="match status" value="1"/>
</dbReference>
<dbReference type="Gene3D" id="3.30.300.30">
    <property type="match status" value="1"/>
</dbReference>
<dbReference type="Gene3D" id="3.40.50.980">
    <property type="match status" value="1"/>
</dbReference>
<dbReference type="Gene3D" id="3.40.50.12780">
    <property type="entry name" value="N-terminal domain of ligase-like"/>
    <property type="match status" value="1"/>
</dbReference>
<evidence type="ECO:0000256" key="1">
    <source>
        <dbReference type="SAM" id="MobiDB-lite"/>
    </source>
</evidence>
<dbReference type="PANTHER" id="PTHR43767:SF1">
    <property type="entry name" value="NONRIBOSOMAL PEPTIDE SYNTHASE PES1 (EUROFUNG)-RELATED"/>
    <property type="match status" value="1"/>
</dbReference>
<keyword evidence="4" id="KW-0436">Ligase</keyword>
<reference evidence="4" key="1">
    <citation type="submission" date="2012-03" db="EMBL/GenBank/DDBJ databases">
        <title>Functional metagenomics reveals considerable lignocellulase gene clusters in the gut microbiome of a wood-feeding higher termite.</title>
        <authorList>
            <person name="Liu N."/>
        </authorList>
    </citation>
    <scope>NUCLEOTIDE SEQUENCE</scope>
</reference>
<dbReference type="EC" id="6.2.1.3" evidence="4"/>
<feature type="domain" description="AMP-dependent synthetase/ligase" evidence="2">
    <location>
        <begin position="31"/>
        <end position="447"/>
    </location>
</feature>
<organism evidence="4">
    <name type="scientific">uncultured bacterium contig00102</name>
    <dbReference type="NCBI Taxonomy" id="1181569"/>
    <lineage>
        <taxon>Bacteria</taxon>
        <taxon>environmental samples</taxon>
    </lineage>
</organism>
<sequence>MDINAPWLASYGDVPHSLDYPDCSMAALVLKTAEAYPKHVAYDFFGRKQGYAGFAEEIRLCARGLKALGIERGQRVTICMPNTPQAVIMLYALNLIGAVACMIHPLSAQGEIARYLSGNRSVAALTLDQFAQKLLEVIPGTGVKTLILAGIDDGLGGIAKPLYRLTKGRGIVRRPTGGGVMRYADLMRLGRGHRVDGGEGGAGNAGNAGDEGGAHDSPPALRHDDCDAQTRGGDVAVILYSGGTSGATKGILLTNLNFNALAMQTMASGDCVEAGRKMLAIMPVFHGFGLGVCIHTAFISGVEAILVPQFSIHSYAQLLAKHKPHYIAGVPTLYSALLRLDNIHKLDMSQLMGVFSGGDSLSVELKRKVDAFLRERGASVQVREGYGLTECVTASCLTPRDFHKEGSIGIPYPDTFYKIVRRDTTEEAPYGEEGEITISGPTVMKSYDGDDEETARALRRHADGRTWLHTGDLGAMDEDGFVYFRQRIKRMIISSGYSIYPSQIENVLESHENVLISCVIGVPDEYKVQRLKAFVVLRGGAEPTDEIKASIKEHCKRNIAKYAMPSEFEYRADLPRTLVGKVAYIELEKEELLRSNV</sequence>
<accession>A0A806KF03</accession>
<feature type="compositionally biased region" description="Gly residues" evidence="1">
    <location>
        <begin position="198"/>
        <end position="211"/>
    </location>
</feature>
<dbReference type="SUPFAM" id="SSF56801">
    <property type="entry name" value="Acetyl-CoA synthetase-like"/>
    <property type="match status" value="1"/>
</dbReference>